<keyword evidence="2 4" id="KW-0560">Oxidoreductase</keyword>
<dbReference type="GO" id="GO:0005737">
    <property type="term" value="C:cytoplasm"/>
    <property type="evidence" value="ECO:0007669"/>
    <property type="project" value="TreeGrafter"/>
</dbReference>
<dbReference type="InterPro" id="IPR029510">
    <property type="entry name" value="Ald_DH_CS_GLU"/>
</dbReference>
<sequence length="467" mass="50663">MADVEERDGDDDGAGAVSRLRDAFDDGVTRPLPWRADQLRAVARMLTEGSTLLERALYEDLGKPAAEAQVTEIRVAVAEATHALRHLRRWMRPRRRRLPPVLWPARGWVVREPLGVVLIISPWNYPVQLSLVPLVGAVASGNAVVLKPSELAPATSSAVAGLVRRFMDPRAVAVVEGGPEAASHLLEERFDHIFFTGSTRTARIVAESAAKRLTPVTLELGGKSPVWVDRTVRLQPAADRIAWGKFVNAGQTCVAPDYVLATPDVADALIPALGRSIRRFFGDDAAISPDYGRILNHGHHDRLVGLLDGASVVIGGRHDRASRYLEPTVVDDVTTADALMSEEIFGPILPIVRVPDAGAAIEVVRSGPKPLTLYVFSDDRDVLRAFAHRTSSGALGVNVPLAHLAAPELPFGGVGASGTGRYHGEDSIRTFSHERAILSKPLVPDTVRMVYPPYGRLADFVARRLMR</sequence>
<dbReference type="FunFam" id="3.40.309.10:FF:000003">
    <property type="entry name" value="Aldehyde dehydrogenase"/>
    <property type="match status" value="1"/>
</dbReference>
<organism evidence="9 10">
    <name type="scientific">Phytoactinopolyspora halotolerans</name>
    <dbReference type="NCBI Taxonomy" id="1981512"/>
    <lineage>
        <taxon>Bacteria</taxon>
        <taxon>Bacillati</taxon>
        <taxon>Actinomycetota</taxon>
        <taxon>Actinomycetes</taxon>
        <taxon>Jiangellales</taxon>
        <taxon>Jiangellaceae</taxon>
        <taxon>Phytoactinopolyspora</taxon>
    </lineage>
</organism>
<dbReference type="InterPro" id="IPR016161">
    <property type="entry name" value="Ald_DH/histidinol_DH"/>
</dbReference>
<protein>
    <recommendedName>
        <fullName evidence="4">Aldehyde dehydrogenase</fullName>
    </recommendedName>
</protein>
<evidence type="ECO:0000313" key="9">
    <source>
        <dbReference type="EMBL" id="NEE02263.1"/>
    </source>
</evidence>
<comment type="similarity">
    <text evidence="1 4 7">Belongs to the aldehyde dehydrogenase family.</text>
</comment>
<evidence type="ECO:0000256" key="3">
    <source>
        <dbReference type="ARBA" id="ARBA00023027"/>
    </source>
</evidence>
<keyword evidence="10" id="KW-1185">Reference proteome</keyword>
<evidence type="ECO:0000256" key="5">
    <source>
        <dbReference type="PIRSR" id="PIRSR036492-1"/>
    </source>
</evidence>
<dbReference type="PROSITE" id="PS00070">
    <property type="entry name" value="ALDEHYDE_DEHYDR_CYS"/>
    <property type="match status" value="1"/>
</dbReference>
<dbReference type="GO" id="GO:0004029">
    <property type="term" value="F:aldehyde dehydrogenase (NAD+) activity"/>
    <property type="evidence" value="ECO:0007669"/>
    <property type="project" value="TreeGrafter"/>
</dbReference>
<gene>
    <name evidence="9" type="ORF">G1H10_18990</name>
</gene>
<dbReference type="Gene3D" id="3.40.309.10">
    <property type="entry name" value="Aldehyde Dehydrogenase, Chain A, domain 2"/>
    <property type="match status" value="1"/>
</dbReference>
<dbReference type="EMBL" id="JAAGOA010000014">
    <property type="protein sequence ID" value="NEE02263.1"/>
    <property type="molecule type" value="Genomic_DNA"/>
</dbReference>
<dbReference type="FunFam" id="3.40.605.10:FF:000004">
    <property type="entry name" value="Aldehyde dehydrogenase"/>
    <property type="match status" value="1"/>
</dbReference>
<dbReference type="Proteomes" id="UP000475214">
    <property type="component" value="Unassembled WGS sequence"/>
</dbReference>
<comment type="caution">
    <text evidence="9">The sequence shown here is derived from an EMBL/GenBank/DDBJ whole genome shotgun (WGS) entry which is preliminary data.</text>
</comment>
<dbReference type="PROSITE" id="PS00687">
    <property type="entry name" value="ALDEHYDE_DEHYDR_GLU"/>
    <property type="match status" value="1"/>
</dbReference>
<evidence type="ECO:0000259" key="8">
    <source>
        <dbReference type="Pfam" id="PF00171"/>
    </source>
</evidence>
<dbReference type="PIRSF" id="PIRSF036492">
    <property type="entry name" value="ALDH"/>
    <property type="match status" value="1"/>
</dbReference>
<evidence type="ECO:0000313" key="10">
    <source>
        <dbReference type="Proteomes" id="UP000475214"/>
    </source>
</evidence>
<dbReference type="PANTHER" id="PTHR43570">
    <property type="entry name" value="ALDEHYDE DEHYDROGENASE"/>
    <property type="match status" value="1"/>
</dbReference>
<dbReference type="SUPFAM" id="SSF53720">
    <property type="entry name" value="ALDH-like"/>
    <property type="match status" value="1"/>
</dbReference>
<dbReference type="InterPro" id="IPR016160">
    <property type="entry name" value="Ald_DH_CS_CYS"/>
</dbReference>
<dbReference type="CDD" id="cd07087">
    <property type="entry name" value="ALDH_F3-13-14_CALDH-like"/>
    <property type="match status" value="1"/>
</dbReference>
<dbReference type="InterPro" id="IPR012394">
    <property type="entry name" value="Aldehyde_DH_NAD(P)"/>
</dbReference>
<evidence type="ECO:0000256" key="2">
    <source>
        <dbReference type="ARBA" id="ARBA00023002"/>
    </source>
</evidence>
<evidence type="ECO:0000256" key="6">
    <source>
        <dbReference type="PROSITE-ProRule" id="PRU10007"/>
    </source>
</evidence>
<accession>A0A6L9SB37</accession>
<dbReference type="Gene3D" id="3.40.605.10">
    <property type="entry name" value="Aldehyde Dehydrogenase, Chain A, domain 1"/>
    <property type="match status" value="1"/>
</dbReference>
<dbReference type="PANTHER" id="PTHR43570:SF16">
    <property type="entry name" value="ALDEHYDE DEHYDROGENASE TYPE III, ISOFORM Q"/>
    <property type="match status" value="1"/>
</dbReference>
<name>A0A6L9SB37_9ACTN</name>
<dbReference type="GO" id="GO:0006081">
    <property type="term" value="P:aldehyde metabolic process"/>
    <property type="evidence" value="ECO:0007669"/>
    <property type="project" value="InterPro"/>
</dbReference>
<evidence type="ECO:0000256" key="4">
    <source>
        <dbReference type="PIRNR" id="PIRNR036492"/>
    </source>
</evidence>
<feature type="domain" description="Aldehyde dehydrogenase" evidence="8">
    <location>
        <begin position="15"/>
        <end position="435"/>
    </location>
</feature>
<dbReference type="RefSeq" id="WP_163740687.1">
    <property type="nucleotide sequence ID" value="NZ_JAAGOA010000014.1"/>
</dbReference>
<dbReference type="InterPro" id="IPR015590">
    <property type="entry name" value="Aldehyde_DH_dom"/>
</dbReference>
<dbReference type="AlphaFoldDB" id="A0A6L9SB37"/>
<evidence type="ECO:0000256" key="7">
    <source>
        <dbReference type="RuleBase" id="RU003345"/>
    </source>
</evidence>
<reference evidence="9 10" key="1">
    <citation type="submission" date="2020-02" db="EMBL/GenBank/DDBJ databases">
        <authorList>
            <person name="Li X.-J."/>
            <person name="Han X.-M."/>
        </authorList>
    </citation>
    <scope>NUCLEOTIDE SEQUENCE [LARGE SCALE GENOMIC DNA]</scope>
    <source>
        <strain evidence="9 10">CCTCC AB 2017055</strain>
    </source>
</reference>
<proteinExistence type="inferred from homology"/>
<dbReference type="InterPro" id="IPR016162">
    <property type="entry name" value="Ald_DH_N"/>
</dbReference>
<feature type="active site" evidence="5 6">
    <location>
        <position position="219"/>
    </location>
</feature>
<feature type="active site" evidence="5">
    <location>
        <position position="253"/>
    </location>
</feature>
<keyword evidence="3" id="KW-0520">NAD</keyword>
<dbReference type="Pfam" id="PF00171">
    <property type="entry name" value="Aldedh"/>
    <property type="match status" value="1"/>
</dbReference>
<dbReference type="InterPro" id="IPR016163">
    <property type="entry name" value="Ald_DH_C"/>
</dbReference>
<evidence type="ECO:0000256" key="1">
    <source>
        <dbReference type="ARBA" id="ARBA00009986"/>
    </source>
</evidence>